<gene>
    <name evidence="12" type="ORF">BJ972_002881</name>
</gene>
<feature type="transmembrane region" description="Helical" evidence="9">
    <location>
        <begin position="1386"/>
        <end position="1405"/>
    </location>
</feature>
<evidence type="ECO:0000256" key="8">
    <source>
        <dbReference type="SAM" id="MobiDB-lite"/>
    </source>
</evidence>
<dbReference type="NCBIfam" id="NF047446">
    <property type="entry name" value="barrel_OmpL47"/>
    <property type="match status" value="2"/>
</dbReference>
<dbReference type="CDD" id="cd08990">
    <property type="entry name" value="GH43_AXH_like"/>
    <property type="match status" value="1"/>
</dbReference>
<comment type="caution">
    <text evidence="12">The sequence shown here is derived from an EMBL/GenBank/DDBJ whole genome shotgun (WGS) entry which is preliminary data.</text>
</comment>
<sequence>MIASSRRRPAALVAATAAFALLLTGFTATAGAQTAAIAQTQNPILGDGSVYSADPATLVVDDTLYIFAGRDEAGATTNDFIMNEWQAFSTTDVDGGSWEHHPALMRPEAVFDWATPGRAYAGQVVEGGDGRFYWYVPVHEAASTSPDKFGIGVAVSDSPLGPWTDHAGGPIISQAILGNDAHNIDPTVYVDDDARVWMYWGSFSRLLATEIDADMKTLLGTPTTISSGVTGFFEAAWLFKRNETYYLAYAANNAGPTSTCTPANYHACIAYSTASSPLGPWTYQGRILAPVSSTTSHPAITEFDGEWFMAYHTADAVGGNHFRRSVAIDPLEWDDSVSPARILPVQTTPERGLDLTPRSNVAPWATASASNEPIPTQYWMKSLNDEIIRPNPLPPDMWGSWTGTRPAEQWLQYDWQTPVRVDEARIKFWRDVAPGTGNGVSDPASWVLQYWSNGAWVDVSGASGYPTSTTAVHTVSFDAVTTTRLRAVLQASPNSATPPQYSALAVEEFEVHQAEASGYTPVEVSTLIGVNPELPETVALEYGDEIVAAPVHWDAVDAADLAAAGTFTVSGMAEGYAAARVDATVTVLGENPWRANLALSGTPAASFTAGWNSLAAINNGTRLYEGGANTEVWATWSGDRPASQWVGYEWTEPVRVDGVGAHFWSDQSSTAAGNGVAVPSSWVVEAKVDGEWVAVTGADAYPTERLAPNRVSFEPVLATGIRAVLAAQTDGTTFAAVGLSELEVFGETPDTIAPTVELSTSGVDGAEGWFLSPVTVRATAADDRDIRSLVELAVGDGEWAAHPNVRFAETTVTGDGTHAVRARATDAAGNVGAESSIEVRIDATKPTVTGTLDVDARAVSAEAADALSGVARVEYAINAATGWAEYTEPVVVDDERHVVYLRSFDVAGNVSALASVTVPRSSNAPLEGNIAPIATPTASFTSGWNSVTAVNDGSVTGASWGTWPQVGEQWVQLEWDRSVPLEKVGVQFFADSPDSANAGMIPPRTWALEYFDLASSEWRAVSTDDAFERERDVLNEVAFEAITTTKIRAVMQAWGTASAGGSSGILEFEAWAAETIVDPEPDTTAPTVALSVDPVAPTSGWHVAEARVTATVADETDPAPTARFRIGAGEWTPLTGPVTLAESGESLVEVEATDAAGNVSTRESVTVKIDTVAPVTTATVADVAYGPVSVGLSATDAHSGVASTEYRVGDGSWTPVDGALTVSTVGDTVVGFRSTDVAGNVEQAGEVTVTVVAKPVDPVDPVDPVPTVVLGSGTVSAGGSLAVVGSGFTPGESVTVTLFSEPVLLATVTADGAGAFETVVRIPADTAAGVHHIELAGVSSETSVRGEIVVTAVAPPVAPGQPGSPAAPGAPGAPGSPGLAGTGFDAGFGGAALMLLLLGAGLVLAQRRIRALATVSTRQESATRDE</sequence>
<feature type="domain" description="Bacterial Ig-like" evidence="11">
    <location>
        <begin position="521"/>
        <end position="576"/>
    </location>
</feature>
<feature type="compositionally biased region" description="Low complexity" evidence="8">
    <location>
        <begin position="1355"/>
        <end position="1370"/>
    </location>
</feature>
<evidence type="ECO:0000256" key="5">
    <source>
        <dbReference type="ARBA" id="ARBA00023295"/>
    </source>
</evidence>
<dbReference type="Proteomes" id="UP000581087">
    <property type="component" value="Unassembled WGS sequence"/>
</dbReference>
<dbReference type="InterPro" id="IPR023296">
    <property type="entry name" value="Glyco_hydro_beta-prop_sf"/>
</dbReference>
<keyword evidence="9" id="KW-0812">Transmembrane</keyword>
<dbReference type="GO" id="GO:0045493">
    <property type="term" value="P:xylan catabolic process"/>
    <property type="evidence" value="ECO:0007669"/>
    <property type="project" value="UniProtKB-KW"/>
</dbReference>
<evidence type="ECO:0000313" key="12">
    <source>
        <dbReference type="EMBL" id="NYD68362.1"/>
    </source>
</evidence>
<evidence type="ECO:0000256" key="1">
    <source>
        <dbReference type="ARBA" id="ARBA00009865"/>
    </source>
</evidence>
<keyword evidence="3" id="KW-0378">Hydrolase</keyword>
<dbReference type="SUPFAM" id="SSF75005">
    <property type="entry name" value="Arabinanase/levansucrase/invertase"/>
    <property type="match status" value="1"/>
</dbReference>
<dbReference type="SUPFAM" id="SSF49785">
    <property type="entry name" value="Galactose-binding domain-like"/>
    <property type="match status" value="1"/>
</dbReference>
<feature type="signal peptide" evidence="10">
    <location>
        <begin position="1"/>
        <end position="30"/>
    </location>
</feature>
<dbReference type="Gene3D" id="2.60.40.10">
    <property type="entry name" value="Immunoglobulins"/>
    <property type="match status" value="2"/>
</dbReference>
<comment type="similarity">
    <text evidence="1">Belongs to the glycosyl hydrolase 43 family.</text>
</comment>
<dbReference type="Pfam" id="PF07532">
    <property type="entry name" value="Big_4"/>
    <property type="match status" value="1"/>
</dbReference>
<feature type="chain" id="PRO_5039466039" description="Bacterial Ig-like domain-containing protein" evidence="10">
    <location>
        <begin position="31"/>
        <end position="1426"/>
    </location>
</feature>
<evidence type="ECO:0000256" key="7">
    <source>
        <dbReference type="PIRSR" id="PIRSR606710-2"/>
    </source>
</evidence>
<protein>
    <recommendedName>
        <fullName evidence="11">Bacterial Ig-like domain-containing protein</fullName>
    </recommendedName>
</protein>
<dbReference type="InterPro" id="IPR013783">
    <property type="entry name" value="Ig-like_fold"/>
</dbReference>
<reference evidence="12 13" key="1">
    <citation type="submission" date="2020-07" db="EMBL/GenBank/DDBJ databases">
        <title>Sequencing the genomes of 1000 actinobacteria strains.</title>
        <authorList>
            <person name="Klenk H.-P."/>
        </authorList>
    </citation>
    <scope>NUCLEOTIDE SEQUENCE [LARGE SCALE GENOMIC DNA]</scope>
    <source>
        <strain evidence="12 13">DSM 23870</strain>
    </source>
</reference>
<keyword evidence="2" id="KW-0624">Polysaccharide degradation</keyword>
<keyword evidence="9" id="KW-0472">Membrane</keyword>
<evidence type="ECO:0000259" key="11">
    <source>
        <dbReference type="Pfam" id="PF07532"/>
    </source>
</evidence>
<dbReference type="GO" id="GO:0004553">
    <property type="term" value="F:hydrolase activity, hydrolyzing O-glycosyl compounds"/>
    <property type="evidence" value="ECO:0007669"/>
    <property type="project" value="InterPro"/>
</dbReference>
<dbReference type="PANTHER" id="PTHR43772">
    <property type="entry name" value="ENDO-1,4-BETA-XYLANASE"/>
    <property type="match status" value="1"/>
</dbReference>
<name>A0A852S7H7_9MICO</name>
<keyword evidence="2" id="KW-0858">Xylan degradation</keyword>
<dbReference type="EMBL" id="JACCBI010000001">
    <property type="protein sequence ID" value="NYD68362.1"/>
    <property type="molecule type" value="Genomic_DNA"/>
</dbReference>
<accession>A0A852S7H7</accession>
<feature type="active site" description="Proton acceptor" evidence="6">
    <location>
        <position position="54"/>
    </location>
</feature>
<dbReference type="RefSeq" id="WP_206736537.1">
    <property type="nucleotide sequence ID" value="NZ_JACCBI010000001.1"/>
</dbReference>
<proteinExistence type="inferred from homology"/>
<dbReference type="InterPro" id="IPR052176">
    <property type="entry name" value="Glycosyl_Hydrlase_43_Enz"/>
</dbReference>
<feature type="site" description="Important for catalytic activity, responsible for pKa modulation of the active site Glu and correct orientation of both the proton donor and substrate" evidence="7">
    <location>
        <position position="185"/>
    </location>
</feature>
<evidence type="ECO:0000256" key="3">
    <source>
        <dbReference type="ARBA" id="ARBA00022801"/>
    </source>
</evidence>
<feature type="active site" description="Proton donor" evidence="6">
    <location>
        <position position="234"/>
    </location>
</feature>
<organism evidence="12 13">
    <name type="scientific">Agromyces atrinae</name>
    <dbReference type="NCBI Taxonomy" id="592376"/>
    <lineage>
        <taxon>Bacteria</taxon>
        <taxon>Bacillati</taxon>
        <taxon>Actinomycetota</taxon>
        <taxon>Actinomycetes</taxon>
        <taxon>Micrococcales</taxon>
        <taxon>Microbacteriaceae</taxon>
        <taxon>Agromyces</taxon>
    </lineage>
</organism>
<dbReference type="Pfam" id="PF04616">
    <property type="entry name" value="Glyco_hydro_43"/>
    <property type="match status" value="1"/>
</dbReference>
<evidence type="ECO:0000256" key="4">
    <source>
        <dbReference type="ARBA" id="ARBA00023277"/>
    </source>
</evidence>
<dbReference type="Gene3D" id="2.115.10.20">
    <property type="entry name" value="Glycosyl hydrolase domain, family 43"/>
    <property type="match status" value="1"/>
</dbReference>
<dbReference type="InterPro" id="IPR011081">
    <property type="entry name" value="Big_4"/>
</dbReference>
<evidence type="ECO:0000313" key="13">
    <source>
        <dbReference type="Proteomes" id="UP000581087"/>
    </source>
</evidence>
<keyword evidence="10" id="KW-0732">Signal</keyword>
<keyword evidence="4" id="KW-0119">Carbohydrate metabolism</keyword>
<dbReference type="InterPro" id="IPR006710">
    <property type="entry name" value="Glyco_hydro_43"/>
</dbReference>
<dbReference type="Gene3D" id="3.30.1920.20">
    <property type="match status" value="1"/>
</dbReference>
<feature type="region of interest" description="Disordered" evidence="8">
    <location>
        <begin position="1355"/>
        <end position="1374"/>
    </location>
</feature>
<dbReference type="Gene3D" id="2.60.120.260">
    <property type="entry name" value="Galactose-binding domain-like"/>
    <property type="match status" value="3"/>
</dbReference>
<evidence type="ECO:0000256" key="2">
    <source>
        <dbReference type="ARBA" id="ARBA00022651"/>
    </source>
</evidence>
<dbReference type="InterPro" id="IPR008979">
    <property type="entry name" value="Galactose-bd-like_sf"/>
</dbReference>
<evidence type="ECO:0000256" key="6">
    <source>
        <dbReference type="PIRSR" id="PIRSR606710-1"/>
    </source>
</evidence>
<dbReference type="PANTHER" id="PTHR43772:SF2">
    <property type="entry name" value="PUTATIVE (AFU_ORTHOLOGUE AFUA_2G04480)-RELATED"/>
    <property type="match status" value="1"/>
</dbReference>
<evidence type="ECO:0000256" key="10">
    <source>
        <dbReference type="SAM" id="SignalP"/>
    </source>
</evidence>
<evidence type="ECO:0000256" key="9">
    <source>
        <dbReference type="SAM" id="Phobius"/>
    </source>
</evidence>
<dbReference type="InterPro" id="IPR058094">
    <property type="entry name" value="Ig-like_OmpL47-like"/>
</dbReference>
<keyword evidence="9" id="KW-1133">Transmembrane helix</keyword>
<keyword evidence="5" id="KW-0326">Glycosidase</keyword>